<evidence type="ECO:0000256" key="5">
    <source>
        <dbReference type="PROSITE-ProRule" id="PRU00108"/>
    </source>
</evidence>
<dbReference type="InterPro" id="IPR005540">
    <property type="entry name" value="KNOX1"/>
</dbReference>
<evidence type="ECO:0000256" key="3">
    <source>
        <dbReference type="ARBA" id="ARBA00023155"/>
    </source>
</evidence>
<evidence type="ECO:0000256" key="7">
    <source>
        <dbReference type="SAM" id="MobiDB-lite"/>
    </source>
</evidence>
<dbReference type="PROSITE" id="PS00027">
    <property type="entry name" value="HOMEOBOX_1"/>
    <property type="match status" value="1"/>
</dbReference>
<dbReference type="SMART" id="SM01255">
    <property type="entry name" value="KNOX1"/>
    <property type="match status" value="1"/>
</dbReference>
<dbReference type="GO" id="GO:0003677">
    <property type="term" value="F:DNA binding"/>
    <property type="evidence" value="ECO:0007669"/>
    <property type="project" value="UniProtKB-UniRule"/>
</dbReference>
<feature type="region of interest" description="Disordered" evidence="7">
    <location>
        <begin position="192"/>
        <end position="219"/>
    </location>
</feature>
<evidence type="ECO:0000256" key="1">
    <source>
        <dbReference type="ARBA" id="ARBA00004123"/>
    </source>
</evidence>
<dbReference type="CDD" id="cd00086">
    <property type="entry name" value="homeodomain"/>
    <property type="match status" value="1"/>
</dbReference>
<evidence type="ECO:0000256" key="6">
    <source>
        <dbReference type="PROSITE-ProRule" id="PRU00559"/>
    </source>
</evidence>
<evidence type="ECO:0000313" key="11">
    <source>
        <dbReference type="Proteomes" id="UP000428333"/>
    </source>
</evidence>
<evidence type="ECO:0000259" key="8">
    <source>
        <dbReference type="PROSITE" id="PS50071"/>
    </source>
</evidence>
<keyword evidence="2 5" id="KW-0238">DNA-binding</keyword>
<dbReference type="GO" id="GO:0000981">
    <property type="term" value="F:DNA-binding transcription factor activity, RNA polymerase II-specific"/>
    <property type="evidence" value="ECO:0007669"/>
    <property type="project" value="InterPro"/>
</dbReference>
<proteinExistence type="inferred from homology"/>
<evidence type="ECO:0000259" key="9">
    <source>
        <dbReference type="PROSITE" id="PS51213"/>
    </source>
</evidence>
<feature type="region of interest" description="Disordered" evidence="7">
    <location>
        <begin position="1"/>
        <end position="67"/>
    </location>
</feature>
<dbReference type="SMART" id="SM01188">
    <property type="entry name" value="ELK"/>
    <property type="match status" value="1"/>
</dbReference>
<feature type="DNA-binding region" description="Homeobox; TALE-type" evidence="5">
    <location>
        <begin position="243"/>
        <end position="306"/>
    </location>
</feature>
<feature type="domain" description="Homeobox" evidence="8">
    <location>
        <begin position="242"/>
        <end position="305"/>
    </location>
</feature>
<comment type="similarity">
    <text evidence="6">Belongs to the TALE/KNOX homeobox family.</text>
</comment>
<organism evidence="10 11">
    <name type="scientific">Rhododendron williamsianum</name>
    <dbReference type="NCBI Taxonomy" id="262921"/>
    <lineage>
        <taxon>Eukaryota</taxon>
        <taxon>Viridiplantae</taxon>
        <taxon>Streptophyta</taxon>
        <taxon>Embryophyta</taxon>
        <taxon>Tracheophyta</taxon>
        <taxon>Spermatophyta</taxon>
        <taxon>Magnoliopsida</taxon>
        <taxon>eudicotyledons</taxon>
        <taxon>Gunneridae</taxon>
        <taxon>Pentapetalae</taxon>
        <taxon>asterids</taxon>
        <taxon>Ericales</taxon>
        <taxon>Ericaceae</taxon>
        <taxon>Ericoideae</taxon>
        <taxon>Rhodoreae</taxon>
        <taxon>Rhododendron</taxon>
    </lineage>
</organism>
<dbReference type="PANTHER" id="PTHR11850">
    <property type="entry name" value="HOMEOBOX PROTEIN TRANSCRIPTION FACTORS"/>
    <property type="match status" value="1"/>
</dbReference>
<dbReference type="FunFam" id="1.10.10.60:FF:000076">
    <property type="entry name" value="Homeobox protein knotted-1-like 2"/>
    <property type="match status" value="1"/>
</dbReference>
<dbReference type="InterPro" id="IPR005541">
    <property type="entry name" value="KNOX2"/>
</dbReference>
<dbReference type="Pfam" id="PF03791">
    <property type="entry name" value="KNOX2"/>
    <property type="match status" value="1"/>
</dbReference>
<protein>
    <recommendedName>
        <fullName evidence="12">Homeobox domain-containing protein</fullName>
    </recommendedName>
</protein>
<dbReference type="GO" id="GO:0005634">
    <property type="term" value="C:nucleus"/>
    <property type="evidence" value="ECO:0007669"/>
    <property type="project" value="UniProtKB-SubCell"/>
</dbReference>
<feature type="non-terminal residue" evidence="10">
    <location>
        <position position="1"/>
    </location>
</feature>
<feature type="domain" description="ELK" evidence="9">
    <location>
        <begin position="222"/>
        <end position="242"/>
    </location>
</feature>
<name>A0A6A4LPH3_9ERIC</name>
<dbReference type="Gene3D" id="1.10.10.60">
    <property type="entry name" value="Homeodomain-like"/>
    <property type="match status" value="1"/>
</dbReference>
<dbReference type="AlphaFoldDB" id="A0A6A4LPH3"/>
<dbReference type="SMART" id="SM01256">
    <property type="entry name" value="KNOX2"/>
    <property type="match status" value="1"/>
</dbReference>
<keyword evidence="11" id="KW-1185">Reference proteome</keyword>
<dbReference type="SMART" id="SM00389">
    <property type="entry name" value="HOX"/>
    <property type="match status" value="1"/>
</dbReference>
<sequence length="340" mass="39059">MEGYNHQQMSDNDTAQRGTSSFLYGGPVLAPNHHHHHQMHINSAGNSFHHHFNHQSGYSHDQSQQELAHPIVKTEAGSSTTTAAATNSHLHQLLIQKFHYQTAGDHQSPNGNSIDVEAIKAKIIAHPHYSSLLEAYMDCQKEAYYDMLVKYREELTRPLQEAMEFMRRIETQLNMLTNAPVRIFPSAADEKCEGVVSSEEDQDNSGGETELPEIDPRAEDRELKNHLLRKYSGYLSSLKQELSKKKKKGKLPKDARQKLLSWWELHYKWPYPSETEKVALAESTGLDQKQINNWFINQRKRHWKPSEDMQFMVMDGLHPQNAALYMEGHYMGEGPYRLGP</sequence>
<dbReference type="InterPro" id="IPR005539">
    <property type="entry name" value="ELK_dom"/>
</dbReference>
<accession>A0A6A4LPH3</accession>
<dbReference type="Proteomes" id="UP000428333">
    <property type="component" value="Linkage Group LG06"/>
</dbReference>
<dbReference type="PROSITE" id="PS50071">
    <property type="entry name" value="HOMEOBOX_2"/>
    <property type="match status" value="1"/>
</dbReference>
<evidence type="ECO:0000256" key="2">
    <source>
        <dbReference type="ARBA" id="ARBA00023125"/>
    </source>
</evidence>
<dbReference type="SUPFAM" id="SSF46689">
    <property type="entry name" value="Homeodomain-like"/>
    <property type="match status" value="1"/>
</dbReference>
<reference evidence="10 11" key="1">
    <citation type="journal article" date="2019" name="Genome Biol. Evol.">
        <title>The Rhododendron genome and chromosomal organization provide insight into shared whole-genome duplications across the heath family (Ericaceae).</title>
        <authorList>
            <person name="Soza V.L."/>
            <person name="Lindsley D."/>
            <person name="Waalkes A."/>
            <person name="Ramage E."/>
            <person name="Patwardhan R.P."/>
            <person name="Burton J.N."/>
            <person name="Adey A."/>
            <person name="Kumar A."/>
            <person name="Qiu R."/>
            <person name="Shendure J."/>
            <person name="Hall B."/>
        </authorList>
    </citation>
    <scope>NUCLEOTIDE SEQUENCE [LARGE SCALE GENOMIC DNA]</scope>
    <source>
        <strain evidence="10">RSF 1966-606</strain>
    </source>
</reference>
<dbReference type="EMBL" id="QEFC01001520">
    <property type="protein sequence ID" value="KAE9457289.1"/>
    <property type="molecule type" value="Genomic_DNA"/>
</dbReference>
<feature type="compositionally biased region" description="Polar residues" evidence="7">
    <location>
        <begin position="54"/>
        <end position="66"/>
    </location>
</feature>
<keyword evidence="4 5" id="KW-0539">Nucleus</keyword>
<dbReference type="InterPro" id="IPR017970">
    <property type="entry name" value="Homeobox_CS"/>
</dbReference>
<feature type="compositionally biased region" description="Polar residues" evidence="7">
    <location>
        <begin position="1"/>
        <end position="22"/>
    </location>
</feature>
<evidence type="ECO:0008006" key="12">
    <source>
        <dbReference type="Google" id="ProtNLM"/>
    </source>
</evidence>
<dbReference type="InterPro" id="IPR001356">
    <property type="entry name" value="HD"/>
</dbReference>
<dbReference type="Pfam" id="PF05920">
    <property type="entry name" value="Homeobox_KN"/>
    <property type="match status" value="1"/>
</dbReference>
<evidence type="ECO:0000256" key="4">
    <source>
        <dbReference type="ARBA" id="ARBA00023242"/>
    </source>
</evidence>
<dbReference type="PROSITE" id="PS51213">
    <property type="entry name" value="ELK"/>
    <property type="match status" value="1"/>
</dbReference>
<dbReference type="InterPro" id="IPR008422">
    <property type="entry name" value="KN_HD"/>
</dbReference>
<keyword evidence="3 5" id="KW-0371">Homeobox</keyword>
<comment type="caution">
    <text evidence="10">The sequence shown here is derived from an EMBL/GenBank/DDBJ whole genome shotgun (WGS) entry which is preliminary data.</text>
</comment>
<gene>
    <name evidence="10" type="ORF">C3L33_10806</name>
</gene>
<comment type="subcellular location">
    <subcellularLocation>
        <location evidence="1 5">Nucleus</location>
    </subcellularLocation>
</comment>
<dbReference type="InterPro" id="IPR050224">
    <property type="entry name" value="TALE_homeobox"/>
</dbReference>
<dbReference type="Pfam" id="PF03789">
    <property type="entry name" value="ELK"/>
    <property type="match status" value="1"/>
</dbReference>
<evidence type="ECO:0000313" key="10">
    <source>
        <dbReference type="EMBL" id="KAE9457289.1"/>
    </source>
</evidence>
<dbReference type="InterPro" id="IPR009057">
    <property type="entry name" value="Homeodomain-like_sf"/>
</dbReference>
<dbReference type="OrthoDB" id="10056939at2759"/>